<protein>
    <recommendedName>
        <fullName evidence="9">Thiamine-phosphate synthase</fullName>
        <shortName evidence="9">TP synthase</shortName>
        <shortName evidence="9">TPS</shortName>
        <ecNumber evidence="9">2.5.1.3</ecNumber>
    </recommendedName>
    <alternativeName>
        <fullName evidence="9">Thiamine-phosphate pyrophosphorylase</fullName>
        <shortName evidence="9">TMP pyrophosphorylase</shortName>
        <shortName evidence="9">TMP-PPase</shortName>
    </alternativeName>
</protein>
<dbReference type="NCBIfam" id="TIGR00693">
    <property type="entry name" value="thiE"/>
    <property type="match status" value="1"/>
</dbReference>
<keyword evidence="4 9" id="KW-0460">Magnesium</keyword>
<dbReference type="HAMAP" id="MF_00097">
    <property type="entry name" value="TMP_synthase"/>
    <property type="match status" value="1"/>
</dbReference>
<dbReference type="Pfam" id="PF02581">
    <property type="entry name" value="TMP-TENI"/>
    <property type="match status" value="1"/>
</dbReference>
<feature type="binding site" evidence="9">
    <location>
        <begin position="188"/>
        <end position="189"/>
    </location>
    <ligand>
        <name>2-[(2R,5Z)-2-carboxy-4-methylthiazol-5(2H)-ylidene]ethyl phosphate</name>
        <dbReference type="ChEBI" id="CHEBI:62899"/>
    </ligand>
</feature>
<evidence type="ECO:0000256" key="5">
    <source>
        <dbReference type="ARBA" id="ARBA00022977"/>
    </source>
</evidence>
<dbReference type="FunFam" id="3.20.20.70:FF:000096">
    <property type="entry name" value="Thiamine-phosphate synthase"/>
    <property type="match status" value="1"/>
</dbReference>
<sequence length="217" mass="23270">MNITPKQMLLYAVSDRSWSNSDEEFLSQAKQAIKSGITIFQLREKHTEYEHFREIALKLKPICKQYNVPLIINDNVKLAKEIDADGVHLGQDDLDIKAAREYLGADKIIGVSAHNVKEALEAENGGADYLGSGAAFVTSTKTDAGAIDHKVLSDVAHSVKIPVVAIGGINKDNISQLEGLGLDGVAVVSAIFAADDISSAVIDLKAKAEKVAESSVK</sequence>
<feature type="binding site" evidence="9">
    <location>
        <position position="141"/>
    </location>
    <ligand>
        <name>4-amino-2-methyl-5-(diphosphooxymethyl)pyrimidine</name>
        <dbReference type="ChEBI" id="CHEBI:57841"/>
    </ligand>
</feature>
<evidence type="ECO:0000256" key="1">
    <source>
        <dbReference type="ARBA" id="ARBA00005165"/>
    </source>
</evidence>
<dbReference type="SUPFAM" id="SSF51391">
    <property type="entry name" value="Thiamin phosphate synthase"/>
    <property type="match status" value="1"/>
</dbReference>
<dbReference type="PANTHER" id="PTHR20857">
    <property type="entry name" value="THIAMINE-PHOSPHATE PYROPHOSPHORYLASE"/>
    <property type="match status" value="1"/>
</dbReference>
<evidence type="ECO:0000256" key="4">
    <source>
        <dbReference type="ARBA" id="ARBA00022842"/>
    </source>
</evidence>
<feature type="binding site" evidence="9">
    <location>
        <position position="112"/>
    </location>
    <ligand>
        <name>4-amino-2-methyl-5-(diphosphooxymethyl)pyrimidine</name>
        <dbReference type="ChEBI" id="CHEBI:57841"/>
    </ligand>
</feature>
<evidence type="ECO:0000256" key="3">
    <source>
        <dbReference type="ARBA" id="ARBA00022723"/>
    </source>
</evidence>
<dbReference type="Gene3D" id="3.20.20.70">
    <property type="entry name" value="Aldolase class I"/>
    <property type="match status" value="1"/>
</dbReference>
<comment type="catalytic activity">
    <reaction evidence="7 9 10">
        <text>2-(2-carboxy-4-methylthiazol-5-yl)ethyl phosphate + 4-amino-2-methyl-5-(diphosphooxymethyl)pyrimidine + 2 H(+) = thiamine phosphate + CO2 + diphosphate</text>
        <dbReference type="Rhea" id="RHEA:47848"/>
        <dbReference type="ChEBI" id="CHEBI:15378"/>
        <dbReference type="ChEBI" id="CHEBI:16526"/>
        <dbReference type="ChEBI" id="CHEBI:33019"/>
        <dbReference type="ChEBI" id="CHEBI:37575"/>
        <dbReference type="ChEBI" id="CHEBI:57841"/>
        <dbReference type="ChEBI" id="CHEBI:62890"/>
        <dbReference type="EC" id="2.5.1.3"/>
    </reaction>
</comment>
<evidence type="ECO:0000313" key="13">
    <source>
        <dbReference type="EMBL" id="CUQ88752.1"/>
    </source>
</evidence>
<feature type="binding site" evidence="9">
    <location>
        <begin position="41"/>
        <end position="45"/>
    </location>
    <ligand>
        <name>4-amino-2-methyl-5-(diphosphooxymethyl)pyrimidine</name>
        <dbReference type="ChEBI" id="CHEBI:57841"/>
    </ligand>
</feature>
<comment type="function">
    <text evidence="9">Condenses 4-methyl-5-(beta-hydroxyethyl)thiazole monophosphate (THZ-P) and 2-methyl-4-amino-5-hydroxymethyl pyrimidine pyrophosphate (HMP-PP) to form thiamine monophosphate (TMP).</text>
</comment>
<dbReference type="InterPro" id="IPR013785">
    <property type="entry name" value="Aldolase_TIM"/>
</dbReference>
<feature type="binding site" evidence="9">
    <location>
        <position position="93"/>
    </location>
    <ligand>
        <name>Mg(2+)</name>
        <dbReference type="ChEBI" id="CHEBI:18420"/>
    </ligand>
</feature>
<accession>A0A174ZRU2</accession>
<evidence type="ECO:0000256" key="9">
    <source>
        <dbReference type="HAMAP-Rule" id="MF_00097"/>
    </source>
</evidence>
<name>A0A174ZRU2_9FIRM</name>
<proteinExistence type="inferred from homology"/>
<comment type="cofactor">
    <cofactor evidence="9">
        <name>Mg(2+)</name>
        <dbReference type="ChEBI" id="CHEBI:18420"/>
    </cofactor>
    <text evidence="9">Binds 1 Mg(2+) ion per subunit.</text>
</comment>
<dbReference type="PANTHER" id="PTHR20857:SF15">
    <property type="entry name" value="THIAMINE-PHOSPHATE SYNTHASE"/>
    <property type="match status" value="1"/>
</dbReference>
<feature type="binding site" evidence="9">
    <location>
        <position position="74"/>
    </location>
    <ligand>
        <name>Mg(2+)</name>
        <dbReference type="ChEBI" id="CHEBI:18420"/>
    </ligand>
</feature>
<comment type="similarity">
    <text evidence="9 10">Belongs to the thiamine-phosphate synthase family.</text>
</comment>
<dbReference type="Proteomes" id="UP000095662">
    <property type="component" value="Unassembled WGS sequence"/>
</dbReference>
<feature type="binding site" evidence="9">
    <location>
        <position position="168"/>
    </location>
    <ligand>
        <name>2-[(2R,5Z)-2-carboxy-4-methylthiazol-5(2H)-ylidene]ethyl phosphate</name>
        <dbReference type="ChEBI" id="CHEBI:62899"/>
    </ligand>
</feature>
<dbReference type="GO" id="GO:0009229">
    <property type="term" value="P:thiamine diphosphate biosynthetic process"/>
    <property type="evidence" value="ECO:0007669"/>
    <property type="project" value="UniProtKB-UniRule"/>
</dbReference>
<dbReference type="EC" id="2.5.1.3" evidence="9"/>
<evidence type="ECO:0000313" key="14">
    <source>
        <dbReference type="Proteomes" id="UP000095662"/>
    </source>
</evidence>
<organism evidence="13 14">
    <name type="scientific">[Eubacterium] siraeum</name>
    <dbReference type="NCBI Taxonomy" id="39492"/>
    <lineage>
        <taxon>Bacteria</taxon>
        <taxon>Bacillati</taxon>
        <taxon>Bacillota</taxon>
        <taxon>Clostridia</taxon>
        <taxon>Eubacteriales</taxon>
        <taxon>Oscillospiraceae</taxon>
        <taxon>Oscillospiraceae incertae sedis</taxon>
    </lineage>
</organism>
<evidence type="ECO:0000256" key="10">
    <source>
        <dbReference type="RuleBase" id="RU003826"/>
    </source>
</evidence>
<feature type="binding site" evidence="9">
    <location>
        <position position="73"/>
    </location>
    <ligand>
        <name>4-amino-2-methyl-5-(diphosphooxymethyl)pyrimidine</name>
        <dbReference type="ChEBI" id="CHEBI:57841"/>
    </ligand>
</feature>
<comment type="catalytic activity">
    <reaction evidence="8 9 10">
        <text>2-[(2R,5Z)-2-carboxy-4-methylthiazol-5(2H)-ylidene]ethyl phosphate + 4-amino-2-methyl-5-(diphosphooxymethyl)pyrimidine + 2 H(+) = thiamine phosphate + CO2 + diphosphate</text>
        <dbReference type="Rhea" id="RHEA:47844"/>
        <dbReference type="ChEBI" id="CHEBI:15378"/>
        <dbReference type="ChEBI" id="CHEBI:16526"/>
        <dbReference type="ChEBI" id="CHEBI:33019"/>
        <dbReference type="ChEBI" id="CHEBI:37575"/>
        <dbReference type="ChEBI" id="CHEBI:57841"/>
        <dbReference type="ChEBI" id="CHEBI:62899"/>
        <dbReference type="EC" id="2.5.1.3"/>
    </reaction>
</comment>
<dbReference type="InterPro" id="IPR036206">
    <property type="entry name" value="ThiamineP_synth_sf"/>
</dbReference>
<feature type="binding site" evidence="9">
    <location>
        <begin position="138"/>
        <end position="140"/>
    </location>
    <ligand>
        <name>2-[(2R,5Z)-2-carboxy-4-methylthiazol-5(2H)-ylidene]ethyl phosphate</name>
        <dbReference type="ChEBI" id="CHEBI:62899"/>
    </ligand>
</feature>
<dbReference type="STRING" id="39492.ERS852540_01794"/>
<evidence type="ECO:0000256" key="11">
    <source>
        <dbReference type="RuleBase" id="RU004253"/>
    </source>
</evidence>
<dbReference type="InterPro" id="IPR034291">
    <property type="entry name" value="TMP_synthase"/>
</dbReference>
<dbReference type="InterPro" id="IPR022998">
    <property type="entry name" value="ThiamineP_synth_TenI"/>
</dbReference>
<dbReference type="GO" id="GO:0000287">
    <property type="term" value="F:magnesium ion binding"/>
    <property type="evidence" value="ECO:0007669"/>
    <property type="project" value="UniProtKB-UniRule"/>
</dbReference>
<evidence type="ECO:0000256" key="7">
    <source>
        <dbReference type="ARBA" id="ARBA00047851"/>
    </source>
</evidence>
<dbReference type="EMBL" id="CZBY01000014">
    <property type="protein sequence ID" value="CUQ88752.1"/>
    <property type="molecule type" value="Genomic_DNA"/>
</dbReference>
<reference evidence="13 14" key="1">
    <citation type="submission" date="2015-09" db="EMBL/GenBank/DDBJ databases">
        <authorList>
            <consortium name="Pathogen Informatics"/>
        </authorList>
    </citation>
    <scope>NUCLEOTIDE SEQUENCE [LARGE SCALE GENOMIC DNA]</scope>
    <source>
        <strain evidence="13 14">2789STDY5834928</strain>
    </source>
</reference>
<keyword evidence="3 9" id="KW-0479">Metal-binding</keyword>
<dbReference type="OrthoDB" id="9812206at2"/>
<gene>
    <name evidence="9 13" type="primary">thiE</name>
    <name evidence="13" type="ORF">ERS852540_01794</name>
</gene>
<evidence type="ECO:0000256" key="2">
    <source>
        <dbReference type="ARBA" id="ARBA00022679"/>
    </source>
</evidence>
<feature type="domain" description="Thiamine phosphate synthase/TenI" evidence="12">
    <location>
        <begin position="10"/>
        <end position="191"/>
    </location>
</feature>
<comment type="catalytic activity">
    <reaction evidence="6 9 10">
        <text>4-methyl-5-(2-phosphooxyethyl)-thiazole + 4-amino-2-methyl-5-(diphosphooxymethyl)pyrimidine + H(+) = thiamine phosphate + diphosphate</text>
        <dbReference type="Rhea" id="RHEA:22328"/>
        <dbReference type="ChEBI" id="CHEBI:15378"/>
        <dbReference type="ChEBI" id="CHEBI:33019"/>
        <dbReference type="ChEBI" id="CHEBI:37575"/>
        <dbReference type="ChEBI" id="CHEBI:57841"/>
        <dbReference type="ChEBI" id="CHEBI:58296"/>
        <dbReference type="EC" id="2.5.1.3"/>
    </reaction>
</comment>
<evidence type="ECO:0000256" key="6">
    <source>
        <dbReference type="ARBA" id="ARBA00047334"/>
    </source>
</evidence>
<dbReference type="CDD" id="cd00564">
    <property type="entry name" value="TMP_TenI"/>
    <property type="match status" value="1"/>
</dbReference>
<keyword evidence="5 9" id="KW-0784">Thiamine biosynthesis</keyword>
<evidence type="ECO:0000259" key="12">
    <source>
        <dbReference type="Pfam" id="PF02581"/>
    </source>
</evidence>
<evidence type="ECO:0000256" key="8">
    <source>
        <dbReference type="ARBA" id="ARBA00047883"/>
    </source>
</evidence>
<dbReference type="UniPathway" id="UPA00060">
    <property type="reaction ID" value="UER00141"/>
</dbReference>
<keyword evidence="2 9" id="KW-0808">Transferase</keyword>
<dbReference type="GO" id="GO:0009228">
    <property type="term" value="P:thiamine biosynthetic process"/>
    <property type="evidence" value="ECO:0007669"/>
    <property type="project" value="UniProtKB-KW"/>
</dbReference>
<dbReference type="AlphaFoldDB" id="A0A174ZRU2"/>
<dbReference type="GO" id="GO:0004789">
    <property type="term" value="F:thiamine-phosphate diphosphorylase activity"/>
    <property type="evidence" value="ECO:0007669"/>
    <property type="project" value="UniProtKB-UniRule"/>
</dbReference>
<dbReference type="GO" id="GO:0005737">
    <property type="term" value="C:cytoplasm"/>
    <property type="evidence" value="ECO:0007669"/>
    <property type="project" value="TreeGrafter"/>
</dbReference>
<comment type="pathway">
    <text evidence="1 9 11">Cofactor biosynthesis; thiamine diphosphate biosynthesis; thiamine phosphate from 4-amino-2-methyl-5-diphosphomethylpyrimidine and 4-methyl-5-(2-phosphoethyl)-thiazole: step 1/1.</text>
</comment>